<keyword evidence="1" id="KW-1133">Transmembrane helix</keyword>
<name>Q214N9_RHOPB</name>
<proteinExistence type="predicted"/>
<sequence>MAGERPSRAPRRPRDAVRSVVALCTLLLLVALIAAGLRPGPAAPLPPTNGNGDLALYNRVVEQLRHGEAYYSAIVDELRANNYPLRPFVTVRPPGLSLAMAVTTDGVIRLALGTLAAVTFAAWAWRWRSLRGEPLRTTAFLVLLGSGMIPALAPNAYPLHEVWAGLLIALSLALRRRNGWWLSVAVATLAALLRELAAPYLVVMAVMALKDGCRKEAAGWLAGLAVFALALGWHAYEVGAVVTAADPGSPPWLRFGGWGFVLQTASWNLLLEAGPNWLGAVLLPLALLGLSTLRSALGVRLALTVAGYTLAFMIVGRPNNSYWGLMIAPLWPLGLLQAWPALRRLGRDARGLLGRRAEMPAAGLERGDRAAW</sequence>
<feature type="transmembrane region" description="Helical" evidence="1">
    <location>
        <begin position="180"/>
        <end position="206"/>
    </location>
</feature>
<keyword evidence="1" id="KW-0472">Membrane</keyword>
<feature type="transmembrane region" description="Helical" evidence="1">
    <location>
        <begin position="297"/>
        <end position="316"/>
    </location>
</feature>
<dbReference type="EMBL" id="CP000301">
    <property type="protein sequence ID" value="ABD88147.1"/>
    <property type="molecule type" value="Genomic_DNA"/>
</dbReference>
<dbReference type="KEGG" id="rpc:RPC_2597"/>
<dbReference type="AlphaFoldDB" id="Q214N9"/>
<evidence type="ECO:0000256" key="1">
    <source>
        <dbReference type="SAM" id="Phobius"/>
    </source>
</evidence>
<evidence type="ECO:0000313" key="2">
    <source>
        <dbReference type="EMBL" id="ABD88147.1"/>
    </source>
</evidence>
<feature type="transmembrane region" description="Helical" evidence="1">
    <location>
        <begin position="273"/>
        <end position="290"/>
    </location>
</feature>
<feature type="transmembrane region" description="Helical" evidence="1">
    <location>
        <begin position="106"/>
        <end position="125"/>
    </location>
</feature>
<organism evidence="2">
    <name type="scientific">Rhodopseudomonas palustris (strain BisB18)</name>
    <dbReference type="NCBI Taxonomy" id="316056"/>
    <lineage>
        <taxon>Bacteria</taxon>
        <taxon>Pseudomonadati</taxon>
        <taxon>Pseudomonadota</taxon>
        <taxon>Alphaproteobacteria</taxon>
        <taxon>Hyphomicrobiales</taxon>
        <taxon>Nitrobacteraceae</taxon>
        <taxon>Rhodopseudomonas</taxon>
    </lineage>
</organism>
<dbReference type="HOGENOM" id="CLU_743697_0_0_5"/>
<protein>
    <recommendedName>
        <fullName evidence="3">DUF2029 domain-containing protein</fullName>
    </recommendedName>
</protein>
<dbReference type="eggNOG" id="ENOG5033XAD">
    <property type="taxonomic scope" value="Bacteria"/>
</dbReference>
<feature type="transmembrane region" description="Helical" evidence="1">
    <location>
        <begin position="322"/>
        <end position="342"/>
    </location>
</feature>
<feature type="transmembrane region" description="Helical" evidence="1">
    <location>
        <begin position="137"/>
        <end position="157"/>
    </location>
</feature>
<reference evidence="2" key="1">
    <citation type="submission" date="2006-03" db="EMBL/GenBank/DDBJ databases">
        <title>Complete sequence of Rhodopseudomonas palustris BisB18.</title>
        <authorList>
            <consortium name="US DOE Joint Genome Institute"/>
            <person name="Copeland A."/>
            <person name="Lucas S."/>
            <person name="Lapidus A."/>
            <person name="Barry K."/>
            <person name="Detter J.C."/>
            <person name="Glavina del Rio T."/>
            <person name="Hammon N."/>
            <person name="Israni S."/>
            <person name="Dalin E."/>
            <person name="Tice H."/>
            <person name="Pitluck S."/>
            <person name="Chain P."/>
            <person name="Malfatti S."/>
            <person name="Shin M."/>
            <person name="Vergez L."/>
            <person name="Schmutz J."/>
            <person name="Larimer F."/>
            <person name="Land M."/>
            <person name="Hauser L."/>
            <person name="Pelletier D.A."/>
            <person name="Kyrpides N."/>
            <person name="Anderson I."/>
            <person name="Oda Y."/>
            <person name="Harwood C.S."/>
            <person name="Richardson P."/>
        </authorList>
    </citation>
    <scope>NUCLEOTIDE SEQUENCE [LARGE SCALE GENOMIC DNA]</scope>
    <source>
        <strain evidence="2">BisB18</strain>
    </source>
</reference>
<accession>Q214N9</accession>
<gene>
    <name evidence="2" type="ordered locus">RPC_2597</name>
</gene>
<dbReference type="RefSeq" id="WP_011473043.1">
    <property type="nucleotide sequence ID" value="NC_007925.1"/>
</dbReference>
<evidence type="ECO:0008006" key="3">
    <source>
        <dbReference type="Google" id="ProtNLM"/>
    </source>
</evidence>
<keyword evidence="1" id="KW-0812">Transmembrane</keyword>
<feature type="transmembrane region" description="Helical" evidence="1">
    <location>
        <begin position="218"/>
        <end position="236"/>
    </location>
</feature>